<sequence>MGAYIAKMLLPTVSSLVFLPAASVATKRGFHMEAMVYFFTMFFTTIYHACDGPGLSIICFMKYEILEYFSVYGTAISIWVTLIALGDFDEPKRSTLTMFGVLTCAVRIYQDRWGYGIYSGPIGSAVFIITVKWLQKMKETRGLYPEKRVYTQQVGPGCCFGALALMLRFYFEEWDYAYVHSFYHLSMAVSFVLLLPKKNRYAGTDGNPAKLSCYTLLCCTPFPASTKEKKDKKKTPSRTIWTIPTERPWTRACNSPTLPLYNPPSTPVKKALDITTSVKKGWEIINTTPVKKALDINTTPVKKALDINTTPVKKALDITTSVKKGWEIINTTPVKKALDINTTPVKKALDINTTPVKKALDINTTPVKKALDINTTPVKKALDINTTPDKKALDINTTPDKKALDFTTPVKKGWEIISTTPVKKGLDNSTKSVKRALDFSSTKPVEKGLDIRLDISSTKPVHKGLDISKLKEQNGWK</sequence>
<keyword evidence="6 7" id="KW-0472">Membrane</keyword>
<reference evidence="9" key="1">
    <citation type="journal article" date="2018" name="PLoS ONE">
        <title>Chinook salmon (Oncorhynchus tshawytscha) genome and transcriptome.</title>
        <authorList>
            <person name="Christensen K.A."/>
            <person name="Leong J.S."/>
            <person name="Sakhrani D."/>
            <person name="Biagi C.A."/>
            <person name="Minkley D.R."/>
            <person name="Withler R.E."/>
            <person name="Rondeau E.B."/>
            <person name="Koop B.F."/>
            <person name="Devlin R.H."/>
        </authorList>
    </citation>
    <scope>NUCLEOTIDE SEQUENCE [LARGE SCALE GENOMIC DNA]</scope>
</reference>
<feature type="transmembrane region" description="Helical" evidence="7">
    <location>
        <begin position="115"/>
        <end position="134"/>
    </location>
</feature>
<gene>
    <name evidence="8" type="primary">MYMK</name>
</gene>
<evidence type="ECO:0000256" key="4">
    <source>
        <dbReference type="ARBA" id="ARBA00022692"/>
    </source>
</evidence>
<accession>A0AAZ3SRY5</accession>
<feature type="transmembrane region" description="Helical" evidence="7">
    <location>
        <begin position="177"/>
        <end position="195"/>
    </location>
</feature>
<reference evidence="8" key="3">
    <citation type="submission" date="2025-09" db="UniProtKB">
        <authorList>
            <consortium name="Ensembl"/>
        </authorList>
    </citation>
    <scope>IDENTIFICATION</scope>
</reference>
<comment type="similarity">
    <text evidence="2">Belongs to the TMEM8 family.</text>
</comment>
<dbReference type="GeneID" id="112263124"/>
<feature type="transmembrane region" description="Helical" evidence="7">
    <location>
        <begin position="35"/>
        <end position="58"/>
    </location>
</feature>
<protein>
    <recommendedName>
        <fullName evidence="10">Protein myomaker</fullName>
    </recommendedName>
</protein>
<dbReference type="Ensembl" id="ENSOTST00005176847.1">
    <property type="protein sequence ID" value="ENSOTSP00005155876.1"/>
    <property type="gene ID" value="ENSOTSG00005010983.2"/>
</dbReference>
<evidence type="ECO:0008006" key="10">
    <source>
        <dbReference type="Google" id="ProtNLM"/>
    </source>
</evidence>
<dbReference type="GeneTree" id="ENSGT00940000160710"/>
<dbReference type="Proteomes" id="UP000694402">
    <property type="component" value="Unassembled WGS sequence"/>
</dbReference>
<comment type="subcellular location">
    <subcellularLocation>
        <location evidence="1">Cell membrane</location>
        <topology evidence="1">Multi-pass membrane protein</topology>
    </subcellularLocation>
</comment>
<evidence type="ECO:0000313" key="8">
    <source>
        <dbReference type="Ensembl" id="ENSOTSP00005155876.1"/>
    </source>
</evidence>
<evidence type="ECO:0000256" key="1">
    <source>
        <dbReference type="ARBA" id="ARBA00004651"/>
    </source>
</evidence>
<keyword evidence="9" id="KW-1185">Reference proteome</keyword>
<evidence type="ECO:0000313" key="9">
    <source>
        <dbReference type="Proteomes" id="UP000694402"/>
    </source>
</evidence>
<dbReference type="AlphaFoldDB" id="A0AAZ3SRY5"/>
<dbReference type="PANTHER" id="PTHR14319">
    <property type="entry name" value="FIVE-SPAN TRANSMEMBRANE PROTEIN M83"/>
    <property type="match status" value="1"/>
</dbReference>
<evidence type="ECO:0000256" key="6">
    <source>
        <dbReference type="ARBA" id="ARBA00023136"/>
    </source>
</evidence>
<keyword evidence="4 7" id="KW-0812">Transmembrane</keyword>
<evidence type="ECO:0000256" key="5">
    <source>
        <dbReference type="ARBA" id="ARBA00022989"/>
    </source>
</evidence>
<dbReference type="Pfam" id="PF12036">
    <property type="entry name" value="DUF3522"/>
    <property type="match status" value="1"/>
</dbReference>
<feature type="transmembrane region" description="Helical" evidence="7">
    <location>
        <begin position="154"/>
        <end position="171"/>
    </location>
</feature>
<proteinExistence type="inferred from homology"/>
<keyword evidence="5 7" id="KW-1133">Transmembrane helix</keyword>
<feature type="transmembrane region" description="Helical" evidence="7">
    <location>
        <begin position="65"/>
        <end position="86"/>
    </location>
</feature>
<evidence type="ECO:0000256" key="3">
    <source>
        <dbReference type="ARBA" id="ARBA00022475"/>
    </source>
</evidence>
<reference evidence="8" key="2">
    <citation type="submission" date="2025-08" db="UniProtKB">
        <authorList>
            <consortium name="Ensembl"/>
        </authorList>
    </citation>
    <scope>IDENTIFICATION</scope>
</reference>
<keyword evidence="3" id="KW-1003">Cell membrane</keyword>
<evidence type="ECO:0000256" key="7">
    <source>
        <dbReference type="SAM" id="Phobius"/>
    </source>
</evidence>
<organism evidence="8 9">
    <name type="scientific">Oncorhynchus tshawytscha</name>
    <name type="common">Chinook salmon</name>
    <name type="synonym">Salmo tshawytscha</name>
    <dbReference type="NCBI Taxonomy" id="74940"/>
    <lineage>
        <taxon>Eukaryota</taxon>
        <taxon>Metazoa</taxon>
        <taxon>Chordata</taxon>
        <taxon>Craniata</taxon>
        <taxon>Vertebrata</taxon>
        <taxon>Euteleostomi</taxon>
        <taxon>Actinopterygii</taxon>
        <taxon>Neopterygii</taxon>
        <taxon>Teleostei</taxon>
        <taxon>Protacanthopterygii</taxon>
        <taxon>Salmoniformes</taxon>
        <taxon>Salmonidae</taxon>
        <taxon>Salmoninae</taxon>
        <taxon>Oncorhynchus</taxon>
    </lineage>
</organism>
<dbReference type="RefSeq" id="XP_024294891.2">
    <property type="nucleotide sequence ID" value="XM_024439123.2"/>
</dbReference>
<name>A0AAZ3SRY5_ONCTS</name>
<dbReference type="PANTHER" id="PTHR14319:SF7">
    <property type="entry name" value="POST-GPI ATTACHMENT TO PROTEINS FACTOR 6"/>
    <property type="match status" value="1"/>
</dbReference>
<evidence type="ECO:0000256" key="2">
    <source>
        <dbReference type="ARBA" id="ARBA00005542"/>
    </source>
</evidence>
<dbReference type="GO" id="GO:0005886">
    <property type="term" value="C:plasma membrane"/>
    <property type="evidence" value="ECO:0007669"/>
    <property type="project" value="UniProtKB-SubCell"/>
</dbReference>
<dbReference type="InterPro" id="IPR021910">
    <property type="entry name" value="NGX6/PGAP6/MYMK"/>
</dbReference>